<dbReference type="EMBL" id="LSMT01000508">
    <property type="protein sequence ID" value="PFX16932.1"/>
    <property type="molecule type" value="Genomic_DNA"/>
</dbReference>
<name>A0A2B4RL08_STYPI</name>
<sequence length="250" mass="28939">MESANYASYKNWTAICTSFRLKHYKKREKSETEVIDFDVHLDEGMEQPLSEDADEILLSQASQISGPKEEVSIWCDEKEIQNQRRQALNDALGNLTSGRFSPILSTLNGSWNDISPTQKKDYFREAREAVAVALSVISPGLEKDLWKCIQNYIDIIERDESSSSKRKHFDTNTGLIDVLIKAYDQAESWQTKRQILSLFANDFSRREFQTLIPGLTKWRIDQARQHATRQEKDKLFPNKQSSEKELIRES</sequence>
<evidence type="ECO:0000313" key="2">
    <source>
        <dbReference type="EMBL" id="PFX16932.1"/>
    </source>
</evidence>
<reference evidence="3" key="1">
    <citation type="journal article" date="2017" name="bioRxiv">
        <title>Comparative analysis of the genomes of Stylophora pistillata and Acropora digitifera provides evidence for extensive differences between species of corals.</title>
        <authorList>
            <person name="Voolstra C.R."/>
            <person name="Li Y."/>
            <person name="Liew Y.J."/>
            <person name="Baumgarten S."/>
            <person name="Zoccola D."/>
            <person name="Flot J.-F."/>
            <person name="Tambutte S."/>
            <person name="Allemand D."/>
            <person name="Aranda M."/>
        </authorList>
    </citation>
    <scope>NUCLEOTIDE SEQUENCE [LARGE SCALE GENOMIC DNA]</scope>
</reference>
<feature type="region of interest" description="Disordered" evidence="1">
    <location>
        <begin position="229"/>
        <end position="250"/>
    </location>
</feature>
<keyword evidence="3" id="KW-1185">Reference proteome</keyword>
<gene>
    <name evidence="2" type="ORF">AWC38_SpisGene18779</name>
</gene>
<dbReference type="OrthoDB" id="5958240at2759"/>
<protein>
    <submittedName>
        <fullName evidence="2">Uncharacterized protein</fullName>
    </submittedName>
</protein>
<dbReference type="AlphaFoldDB" id="A0A2B4RL08"/>
<organism evidence="2 3">
    <name type="scientific">Stylophora pistillata</name>
    <name type="common">Smooth cauliflower coral</name>
    <dbReference type="NCBI Taxonomy" id="50429"/>
    <lineage>
        <taxon>Eukaryota</taxon>
        <taxon>Metazoa</taxon>
        <taxon>Cnidaria</taxon>
        <taxon>Anthozoa</taxon>
        <taxon>Hexacorallia</taxon>
        <taxon>Scleractinia</taxon>
        <taxon>Astrocoeniina</taxon>
        <taxon>Pocilloporidae</taxon>
        <taxon>Stylophora</taxon>
    </lineage>
</organism>
<evidence type="ECO:0000313" key="3">
    <source>
        <dbReference type="Proteomes" id="UP000225706"/>
    </source>
</evidence>
<dbReference type="Proteomes" id="UP000225706">
    <property type="component" value="Unassembled WGS sequence"/>
</dbReference>
<comment type="caution">
    <text evidence="2">The sequence shown here is derived from an EMBL/GenBank/DDBJ whole genome shotgun (WGS) entry which is preliminary data.</text>
</comment>
<proteinExistence type="predicted"/>
<accession>A0A2B4RL08</accession>
<evidence type="ECO:0000256" key="1">
    <source>
        <dbReference type="SAM" id="MobiDB-lite"/>
    </source>
</evidence>
<dbReference type="STRING" id="50429.A0A2B4RL08"/>